<gene>
    <name evidence="2" type="ORF">RIMI_LOCUS4008510</name>
</gene>
<sequence>MMLQQWRQRRCSDTDNDPDRCSVAVWSLESCHTDRSPATNDAGQTKCAELQREVKKRTSSDEDRRCRTGSRHRPDRDRPWEQQNLFLKQQCQNIPQNATLPHNSRPDESSDNIPIMDVGSWKPGKKVRLFICGHSGVGKTTFANTLKEAGPLARLQYYITGPTVPSSTKGVACSETGLEDDMEGQGMEPEGSGIAELMFWLRFLSMTHSSQSKPHVVLIGSHLDTLPDENRTLIAKQFYENVMKSELELFNCFQMQFFSINCRNISDVNSVRESLSKTVSQVLQVLRSSNPGTGSSRVHRTQATGLQGLPRKESTIDDVPEICQLILEQVSDFRSQKVRFLYWREFAERIQKVLPNPVCSTTLLTALEYLHNISELLYLPQYFLQGIQHSDMPNSTELQLEATPYPRNLESHIIILDLKWLLQDIFGVFGSYALSPASGTNRERWSSEEIITALNLTNGESEGIIELLEAIELVFKTQTGDFVVPGWLKKGGPERYWACENMRGVGYRWNNGSTGLFSHCLVGRLQIQLMRTFTTKCQFWKQGALLSTKAQLRVEVSKDRRNLYLIGSWSMKEEEGDCYHLLENVEKEVEILLRNEQEQDYVKLHLCPTELRNLTLNSAVSTSAGFVHPTSIVQELSGFSFKQILEAEKKRMDPFVVIGIYSHVSYCSHSMTQECCPSLE</sequence>
<dbReference type="EMBL" id="CAUEEQ010006257">
    <property type="protein sequence ID" value="CAJ0929925.1"/>
    <property type="molecule type" value="Genomic_DNA"/>
</dbReference>
<protein>
    <submittedName>
        <fullName evidence="2">Uncharacterized protein</fullName>
    </submittedName>
</protein>
<evidence type="ECO:0000313" key="2">
    <source>
        <dbReference type="EMBL" id="CAJ0929925.1"/>
    </source>
</evidence>
<accession>A0ABN9L483</accession>
<dbReference type="InterPro" id="IPR027417">
    <property type="entry name" value="P-loop_NTPase"/>
</dbReference>
<dbReference type="PANTHER" id="PTHR47679">
    <property type="entry name" value="PROTEIN TORNADO 1"/>
    <property type="match status" value="1"/>
</dbReference>
<proteinExistence type="predicted"/>
<comment type="caution">
    <text evidence="2">The sequence shown here is derived from an EMBL/GenBank/DDBJ whole genome shotgun (WGS) entry which is preliminary data.</text>
</comment>
<dbReference type="SUPFAM" id="SSF52540">
    <property type="entry name" value="P-loop containing nucleoside triphosphate hydrolases"/>
    <property type="match status" value="1"/>
</dbReference>
<evidence type="ECO:0000313" key="3">
    <source>
        <dbReference type="Proteomes" id="UP001176940"/>
    </source>
</evidence>
<keyword evidence="3" id="KW-1185">Reference proteome</keyword>
<evidence type="ECO:0000256" key="1">
    <source>
        <dbReference type="SAM" id="MobiDB-lite"/>
    </source>
</evidence>
<reference evidence="2" key="1">
    <citation type="submission" date="2023-07" db="EMBL/GenBank/DDBJ databases">
        <authorList>
            <person name="Stuckert A."/>
        </authorList>
    </citation>
    <scope>NUCLEOTIDE SEQUENCE</scope>
</reference>
<dbReference type="Gene3D" id="3.40.50.300">
    <property type="entry name" value="P-loop containing nucleotide triphosphate hydrolases"/>
    <property type="match status" value="1"/>
</dbReference>
<dbReference type="PANTHER" id="PTHR47679:SF2">
    <property type="entry name" value="C-TERMINAL OF ROC (COR) DOMAIN-CONTAINING PROTEIN"/>
    <property type="match status" value="1"/>
</dbReference>
<organism evidence="2 3">
    <name type="scientific">Ranitomeya imitator</name>
    <name type="common">mimic poison frog</name>
    <dbReference type="NCBI Taxonomy" id="111125"/>
    <lineage>
        <taxon>Eukaryota</taxon>
        <taxon>Metazoa</taxon>
        <taxon>Chordata</taxon>
        <taxon>Craniata</taxon>
        <taxon>Vertebrata</taxon>
        <taxon>Euteleostomi</taxon>
        <taxon>Amphibia</taxon>
        <taxon>Batrachia</taxon>
        <taxon>Anura</taxon>
        <taxon>Neobatrachia</taxon>
        <taxon>Hyloidea</taxon>
        <taxon>Dendrobatidae</taxon>
        <taxon>Dendrobatinae</taxon>
        <taxon>Ranitomeya</taxon>
    </lineage>
</organism>
<name>A0ABN9L483_9NEOB</name>
<dbReference type="Proteomes" id="UP001176940">
    <property type="component" value="Unassembled WGS sequence"/>
</dbReference>
<feature type="region of interest" description="Disordered" evidence="1">
    <location>
        <begin position="51"/>
        <end position="79"/>
    </location>
</feature>